<name>N9RB00_9GAMM</name>
<dbReference type="PROSITE" id="PS50173">
    <property type="entry name" value="UMUC"/>
    <property type="match status" value="1"/>
</dbReference>
<dbReference type="EMBL" id="BMDA01000003">
    <property type="protein sequence ID" value="GGH39133.1"/>
    <property type="molecule type" value="Genomic_DNA"/>
</dbReference>
<accession>N9RB00</accession>
<evidence type="ECO:0000256" key="5">
    <source>
        <dbReference type="ARBA" id="ARBA00023236"/>
    </source>
</evidence>
<evidence type="ECO:0000256" key="4">
    <source>
        <dbReference type="ARBA" id="ARBA00023204"/>
    </source>
</evidence>
<dbReference type="PANTHER" id="PTHR11076:SF34">
    <property type="entry name" value="PROTEIN UMUC"/>
    <property type="match status" value="1"/>
</dbReference>
<dbReference type="GO" id="GO:0003887">
    <property type="term" value="F:DNA-directed DNA polymerase activity"/>
    <property type="evidence" value="ECO:0007669"/>
    <property type="project" value="TreeGrafter"/>
</dbReference>
<reference evidence="8 10" key="2">
    <citation type="journal article" date="2014" name="Int. J. Syst. Evol. Microbiol.">
        <title>Complete genome sequence of Corynebacterium casei LMG S-19264T (=DSM 44701T), isolated from a smear-ripened cheese.</title>
        <authorList>
            <consortium name="US DOE Joint Genome Institute (JGI-PGF)"/>
            <person name="Walter F."/>
            <person name="Albersmeier A."/>
            <person name="Kalinowski J."/>
            <person name="Ruckert C."/>
        </authorList>
    </citation>
    <scope>NUCLEOTIDE SEQUENCE [LARGE SCALE GENOMIC DNA]</scope>
    <source>
        <strain evidence="8 10">CCM 8635</strain>
    </source>
</reference>
<dbReference type="Gene3D" id="1.10.150.20">
    <property type="entry name" value="5' to 3' exonuclease, C-terminal subdomain"/>
    <property type="match status" value="1"/>
</dbReference>
<dbReference type="HOGENOM" id="CLU_012348_3_0_6"/>
<dbReference type="GeneID" id="80105053"/>
<evidence type="ECO:0000313" key="9">
    <source>
        <dbReference type="Proteomes" id="UP000013200"/>
    </source>
</evidence>
<evidence type="ECO:0000256" key="2">
    <source>
        <dbReference type="ARBA" id="ARBA00022763"/>
    </source>
</evidence>
<evidence type="ECO:0000259" key="6">
    <source>
        <dbReference type="PROSITE" id="PS50173"/>
    </source>
</evidence>
<comment type="caution">
    <text evidence="7">The sequence shown here is derived from an EMBL/GenBank/DDBJ whole genome shotgun (WGS) entry which is preliminary data.</text>
</comment>
<dbReference type="STRING" id="1217698.F888_03628"/>
<dbReference type="Pfam" id="PF13438">
    <property type="entry name" value="DUF4113"/>
    <property type="match status" value="1"/>
</dbReference>
<dbReference type="InterPro" id="IPR050116">
    <property type="entry name" value="DNA_polymerase-Y"/>
</dbReference>
<dbReference type="Pfam" id="PF00817">
    <property type="entry name" value="IMS"/>
    <property type="match status" value="1"/>
</dbReference>
<evidence type="ECO:0000256" key="3">
    <source>
        <dbReference type="ARBA" id="ARBA00023199"/>
    </source>
</evidence>
<dbReference type="SUPFAM" id="SSF56672">
    <property type="entry name" value="DNA/RNA polymerases"/>
    <property type="match status" value="1"/>
</dbReference>
<dbReference type="GO" id="GO:0003684">
    <property type="term" value="F:damaged DNA binding"/>
    <property type="evidence" value="ECO:0007669"/>
    <property type="project" value="InterPro"/>
</dbReference>
<comment type="similarity">
    <text evidence="1">Belongs to the DNA polymerase type-Y family.</text>
</comment>
<sequence length="429" mass="48481">MKNRVFYLVDVNNCYVSCERVFQPQLIGKPVIVLSNNDGCAVARSNEAKLLGIKMGVPRFKIDDVIKKNNVIVLSSNYAVYAEMSKRFMTILGMYVHKQDQEIYSIDECFLELTHYQKIIKNTEYAHQMKAQILKWIGLPVCVGIGFSKTQAKLANHIAKTYPHLDGVCNLDEIDRGVLKHVFRQIDVSEIWGIGRQHAKKLNALGIYSVLDFIFANEKLIRNQFSIVTHRTWLELRGQACIEIEDTPPNKKQIISSRSFGQKVTELNDLKAAVSLYAEKAIERLAAEEQLCGCIMVFAYSSPFDEREKFYKGEATFGFPEATDNVMTIVKKATELMEGVYRKGVKFKKCGVILTGLEPKAGHIYDLLSDMEQIEKADKLLKAWSQIRDKYGSKGISVGAGGLGGDWTMQRSNLTPNYFTAEGMIKINN</sequence>
<dbReference type="Pfam" id="PF11799">
    <property type="entry name" value="IMS_C"/>
    <property type="match status" value="1"/>
</dbReference>
<dbReference type="GO" id="GO:0008168">
    <property type="term" value="F:methyltransferase activity"/>
    <property type="evidence" value="ECO:0007669"/>
    <property type="project" value="UniProtKB-KW"/>
</dbReference>
<dbReference type="InterPro" id="IPR025188">
    <property type="entry name" value="DUF4113"/>
</dbReference>
<dbReference type="AlphaFoldDB" id="N9RB00"/>
<dbReference type="InterPro" id="IPR001126">
    <property type="entry name" value="UmuC"/>
</dbReference>
<dbReference type="CDD" id="cd01700">
    <property type="entry name" value="PolY_Pol_V_umuC"/>
    <property type="match status" value="1"/>
</dbReference>
<protein>
    <submittedName>
        <fullName evidence="8">DNA methylase</fullName>
    </submittedName>
</protein>
<keyword evidence="3" id="KW-0741">SOS mutagenesis</keyword>
<dbReference type="Proteomes" id="UP000652691">
    <property type="component" value="Unassembled WGS sequence"/>
</dbReference>
<dbReference type="GO" id="GO:0005829">
    <property type="term" value="C:cytosol"/>
    <property type="evidence" value="ECO:0007669"/>
    <property type="project" value="TreeGrafter"/>
</dbReference>
<keyword evidence="2" id="KW-0227">DNA damage</keyword>
<keyword evidence="5" id="KW-0742">SOS response</keyword>
<evidence type="ECO:0000313" key="10">
    <source>
        <dbReference type="Proteomes" id="UP000652691"/>
    </source>
</evidence>
<organism evidence="7 9">
    <name type="scientific">Acinetobacter courvalinii</name>
    <dbReference type="NCBI Taxonomy" id="280147"/>
    <lineage>
        <taxon>Bacteria</taxon>
        <taxon>Pseudomonadati</taxon>
        <taxon>Pseudomonadota</taxon>
        <taxon>Gammaproteobacteria</taxon>
        <taxon>Moraxellales</taxon>
        <taxon>Moraxellaceae</taxon>
        <taxon>Acinetobacter</taxon>
    </lineage>
</organism>
<keyword evidence="4" id="KW-0234">DNA repair</keyword>
<gene>
    <name evidence="8" type="primary">impB</name>
    <name evidence="7" type="ORF">F888_03628</name>
    <name evidence="8" type="ORF">GCM10007354_24720</name>
</gene>
<dbReference type="GO" id="GO:0042276">
    <property type="term" value="P:error-prone translesion synthesis"/>
    <property type="evidence" value="ECO:0007669"/>
    <property type="project" value="TreeGrafter"/>
</dbReference>
<reference evidence="7 9" key="1">
    <citation type="submission" date="2013-02" db="EMBL/GenBank/DDBJ databases">
        <title>The Genome Sequence of Acinetobacter sp. NIPH 3623.</title>
        <authorList>
            <consortium name="The Broad Institute Genome Sequencing Platform"/>
            <consortium name="The Broad Institute Genome Sequencing Center for Infectious Disease"/>
            <person name="Cerqueira G."/>
            <person name="Feldgarden M."/>
            <person name="Courvalin P."/>
            <person name="Perichon B."/>
            <person name="Grillot-Courvalin C."/>
            <person name="Clermont D."/>
            <person name="Rocha E."/>
            <person name="Yoon E.-J."/>
            <person name="Nemec A."/>
            <person name="Walker B."/>
            <person name="Young S.K."/>
            <person name="Zeng Q."/>
            <person name="Gargeya S."/>
            <person name="Fitzgerald M."/>
            <person name="Haas B."/>
            <person name="Abouelleil A."/>
            <person name="Alvarado L."/>
            <person name="Arachchi H.M."/>
            <person name="Berlin A.M."/>
            <person name="Chapman S.B."/>
            <person name="Dewar J."/>
            <person name="Goldberg J."/>
            <person name="Griggs A."/>
            <person name="Gujja S."/>
            <person name="Hansen M."/>
            <person name="Howarth C."/>
            <person name="Imamovic A."/>
            <person name="Larimer J."/>
            <person name="McCowan C."/>
            <person name="Murphy C."/>
            <person name="Neiman D."/>
            <person name="Pearson M."/>
            <person name="Priest M."/>
            <person name="Roberts A."/>
            <person name="Saif S."/>
            <person name="Shea T."/>
            <person name="Sisk P."/>
            <person name="Sykes S."/>
            <person name="Wortman J."/>
            <person name="Nusbaum C."/>
            <person name="Birren B."/>
        </authorList>
    </citation>
    <scope>NUCLEOTIDE SEQUENCE [LARGE SCALE GENOMIC DNA]</scope>
    <source>
        <strain evidence="7 9">NIPH 3623</strain>
    </source>
</reference>
<dbReference type="InterPro" id="IPR043128">
    <property type="entry name" value="Rev_trsase/Diguanyl_cyclase"/>
</dbReference>
<dbReference type="Gene3D" id="3.30.70.270">
    <property type="match status" value="1"/>
</dbReference>
<dbReference type="Proteomes" id="UP000013200">
    <property type="component" value="Unassembled WGS sequence"/>
</dbReference>
<keyword evidence="9" id="KW-1185">Reference proteome</keyword>
<evidence type="ECO:0000313" key="8">
    <source>
        <dbReference type="EMBL" id="GGH39133.1"/>
    </source>
</evidence>
<keyword evidence="8" id="KW-0808">Transferase</keyword>
<keyword evidence="8" id="KW-0489">Methyltransferase</keyword>
<dbReference type="RefSeq" id="WP_005289160.1">
    <property type="nucleotide sequence ID" value="NZ_BMDA01000003.1"/>
</dbReference>
<dbReference type="GO" id="GO:0009432">
    <property type="term" value="P:SOS response"/>
    <property type="evidence" value="ECO:0007669"/>
    <property type="project" value="UniProtKB-KW"/>
</dbReference>
<dbReference type="GO" id="GO:0006281">
    <property type="term" value="P:DNA repair"/>
    <property type="evidence" value="ECO:0007669"/>
    <property type="project" value="UniProtKB-KW"/>
</dbReference>
<dbReference type="PANTHER" id="PTHR11076">
    <property type="entry name" value="DNA REPAIR POLYMERASE UMUC / TRANSFERASE FAMILY MEMBER"/>
    <property type="match status" value="1"/>
</dbReference>
<dbReference type="InterPro" id="IPR043502">
    <property type="entry name" value="DNA/RNA_pol_sf"/>
</dbReference>
<dbReference type="GO" id="GO:0032259">
    <property type="term" value="P:methylation"/>
    <property type="evidence" value="ECO:0007669"/>
    <property type="project" value="UniProtKB-KW"/>
</dbReference>
<dbReference type="InterPro" id="IPR017961">
    <property type="entry name" value="DNA_pol_Y-fam_little_finger"/>
</dbReference>
<evidence type="ECO:0000313" key="7">
    <source>
        <dbReference type="EMBL" id="ENX35795.1"/>
    </source>
</evidence>
<dbReference type="PATRIC" id="fig|1217698.3.peg.3534"/>
<proteinExistence type="inferred from homology"/>
<dbReference type="EMBL" id="APSA01000018">
    <property type="protein sequence ID" value="ENX35795.1"/>
    <property type="molecule type" value="Genomic_DNA"/>
</dbReference>
<feature type="domain" description="UmuC" evidence="6">
    <location>
        <begin position="6"/>
        <end position="195"/>
    </location>
</feature>
<evidence type="ECO:0000256" key="1">
    <source>
        <dbReference type="ARBA" id="ARBA00010945"/>
    </source>
</evidence>
<dbReference type="Gene3D" id="3.40.1170.60">
    <property type="match status" value="1"/>
</dbReference>
<reference evidence="8" key="3">
    <citation type="submission" date="2024-03" db="EMBL/GenBank/DDBJ databases">
        <authorList>
            <person name="Sun Q."/>
            <person name="Sedlacek I."/>
        </authorList>
    </citation>
    <scope>NUCLEOTIDE SEQUENCE</scope>
    <source>
        <strain evidence="8">CCM 8635</strain>
    </source>
</reference>